<feature type="region of interest" description="Disordered" evidence="1">
    <location>
        <begin position="1"/>
        <end position="100"/>
    </location>
</feature>
<comment type="caution">
    <text evidence="2">The sequence shown here is derived from an EMBL/GenBank/DDBJ whole genome shotgun (WGS) entry which is preliminary data.</text>
</comment>
<keyword evidence="4" id="KW-1185">Reference proteome</keyword>
<accession>A0AA86P3H0</accession>
<sequence length="196" mass="21166">MQPYDNAPKSNGNGRTEDLLHRHERQRLQSHLGTGLPAGYCREGGPGLALNRGLPEVPDRQLQPIRGRQELSREPRRKQLRAHSEGPAGPEHPEGPALPPEIQIGLELRLHPEDLRAAAGPEPGVVSLRRVGPAHREAVRLRPGPRDLRLFRAAAEGLAAGGLQADPGGERAGVVPRDLFGLVVRGQPAIVVQSQV</sequence>
<reference evidence="3 4" key="2">
    <citation type="submission" date="2024-07" db="EMBL/GenBank/DDBJ databases">
        <authorList>
            <person name="Akdeniz Z."/>
        </authorList>
    </citation>
    <scope>NUCLEOTIDE SEQUENCE [LARGE SCALE GENOMIC DNA]</scope>
</reference>
<gene>
    <name evidence="2" type="ORF">HINF_LOCUS18568</name>
    <name evidence="3" type="ORF">HINF_LOCUS68407</name>
</gene>
<evidence type="ECO:0000256" key="1">
    <source>
        <dbReference type="SAM" id="MobiDB-lite"/>
    </source>
</evidence>
<evidence type="ECO:0000313" key="2">
    <source>
        <dbReference type="EMBL" id="CAI9930923.1"/>
    </source>
</evidence>
<dbReference type="AlphaFoldDB" id="A0AA86P3H0"/>
<evidence type="ECO:0000313" key="4">
    <source>
        <dbReference type="Proteomes" id="UP001642409"/>
    </source>
</evidence>
<reference evidence="2" key="1">
    <citation type="submission" date="2023-06" db="EMBL/GenBank/DDBJ databases">
        <authorList>
            <person name="Kurt Z."/>
        </authorList>
    </citation>
    <scope>NUCLEOTIDE SEQUENCE</scope>
</reference>
<protein>
    <submittedName>
        <fullName evidence="3">Hypothetical_protein</fullName>
    </submittedName>
</protein>
<organism evidence="2">
    <name type="scientific">Hexamita inflata</name>
    <dbReference type="NCBI Taxonomy" id="28002"/>
    <lineage>
        <taxon>Eukaryota</taxon>
        <taxon>Metamonada</taxon>
        <taxon>Diplomonadida</taxon>
        <taxon>Hexamitidae</taxon>
        <taxon>Hexamitinae</taxon>
        <taxon>Hexamita</taxon>
    </lineage>
</organism>
<dbReference type="EMBL" id="CAXDID020000485">
    <property type="protein sequence ID" value="CAL6096390.1"/>
    <property type="molecule type" value="Genomic_DNA"/>
</dbReference>
<dbReference type="Proteomes" id="UP001642409">
    <property type="component" value="Unassembled WGS sequence"/>
</dbReference>
<proteinExistence type="predicted"/>
<dbReference type="EMBL" id="CATOUU010000466">
    <property type="protein sequence ID" value="CAI9930923.1"/>
    <property type="molecule type" value="Genomic_DNA"/>
</dbReference>
<name>A0AA86P3H0_9EUKA</name>
<evidence type="ECO:0000313" key="3">
    <source>
        <dbReference type="EMBL" id="CAL6096390.1"/>
    </source>
</evidence>